<sequence length="210" mass="22357">MKRGRKPVRWLRYGTDAVLVECASLAEMSAVRAAVVAAGLPDLAEVVPGARTVLIAARPGTKALEQARELVDEADLATVHDGEPREITLDVRYDGEDIDLVAETAGISADDVVALHTGATYTVAFTGFAPGFGYLTGLPEPLRQSRLDTPRTRVPAGAVAIAGEFTGVYPRSSPGGWRLLGHTEAVLFDSHADRPALLAPGDRVRFRSRS</sequence>
<dbReference type="SUPFAM" id="SSF160467">
    <property type="entry name" value="PH0987 N-terminal domain-like"/>
    <property type="match status" value="1"/>
</dbReference>
<feature type="domain" description="Carboxyltransferase" evidence="4">
    <location>
        <begin position="8"/>
        <end position="198"/>
    </location>
</feature>
<keyword evidence="2" id="KW-0378">Hydrolase</keyword>
<dbReference type="InterPro" id="IPR029000">
    <property type="entry name" value="Cyclophilin-like_dom_sf"/>
</dbReference>
<dbReference type="SMART" id="SM00796">
    <property type="entry name" value="AHS1"/>
    <property type="match status" value="1"/>
</dbReference>
<dbReference type="GO" id="GO:0005524">
    <property type="term" value="F:ATP binding"/>
    <property type="evidence" value="ECO:0007669"/>
    <property type="project" value="UniProtKB-KW"/>
</dbReference>
<evidence type="ECO:0000313" key="6">
    <source>
        <dbReference type="Proteomes" id="UP000549616"/>
    </source>
</evidence>
<proteinExistence type="predicted"/>
<dbReference type="PANTHER" id="PTHR34698:SF2">
    <property type="entry name" value="5-OXOPROLINASE SUBUNIT B"/>
    <property type="match status" value="1"/>
</dbReference>
<dbReference type="AlphaFoldDB" id="A0A853B1A1"/>
<evidence type="ECO:0000256" key="3">
    <source>
        <dbReference type="ARBA" id="ARBA00022840"/>
    </source>
</evidence>
<gene>
    <name evidence="5" type="ORF">HNR02_001937</name>
</gene>
<dbReference type="EMBL" id="JACCFK010000001">
    <property type="protein sequence ID" value="NYI88614.1"/>
    <property type="molecule type" value="Genomic_DNA"/>
</dbReference>
<keyword evidence="6" id="KW-1185">Reference proteome</keyword>
<keyword evidence="1" id="KW-0547">Nucleotide-binding</keyword>
<keyword evidence="3" id="KW-0067">ATP-binding</keyword>
<evidence type="ECO:0000259" key="4">
    <source>
        <dbReference type="SMART" id="SM00796"/>
    </source>
</evidence>
<dbReference type="GO" id="GO:0016787">
    <property type="term" value="F:hydrolase activity"/>
    <property type="evidence" value="ECO:0007669"/>
    <property type="project" value="UniProtKB-KW"/>
</dbReference>
<evidence type="ECO:0000313" key="5">
    <source>
        <dbReference type="EMBL" id="NYI88614.1"/>
    </source>
</evidence>
<dbReference type="Proteomes" id="UP000549616">
    <property type="component" value="Unassembled WGS sequence"/>
</dbReference>
<dbReference type="Gene3D" id="3.30.1360.40">
    <property type="match status" value="1"/>
</dbReference>
<dbReference type="InterPro" id="IPR010016">
    <property type="entry name" value="PxpB"/>
</dbReference>
<organism evidence="5 6">
    <name type="scientific">Amycolatopsis endophytica</name>
    <dbReference type="NCBI Taxonomy" id="860233"/>
    <lineage>
        <taxon>Bacteria</taxon>
        <taxon>Bacillati</taxon>
        <taxon>Actinomycetota</taxon>
        <taxon>Actinomycetes</taxon>
        <taxon>Pseudonocardiales</taxon>
        <taxon>Pseudonocardiaceae</taxon>
        <taxon>Amycolatopsis</taxon>
    </lineage>
</organism>
<dbReference type="Pfam" id="PF02682">
    <property type="entry name" value="CT_C_D"/>
    <property type="match status" value="1"/>
</dbReference>
<dbReference type="PANTHER" id="PTHR34698">
    <property type="entry name" value="5-OXOPROLINASE SUBUNIT B"/>
    <property type="match status" value="1"/>
</dbReference>
<comment type="caution">
    <text evidence="5">The sequence shown here is derived from an EMBL/GenBank/DDBJ whole genome shotgun (WGS) entry which is preliminary data.</text>
</comment>
<dbReference type="SUPFAM" id="SSF50891">
    <property type="entry name" value="Cyclophilin-like"/>
    <property type="match status" value="1"/>
</dbReference>
<protein>
    <submittedName>
        <fullName evidence="5">KipI family sensor histidine kinase inhibitor</fullName>
    </submittedName>
</protein>
<evidence type="ECO:0000256" key="2">
    <source>
        <dbReference type="ARBA" id="ARBA00022801"/>
    </source>
</evidence>
<dbReference type="InterPro" id="IPR003833">
    <property type="entry name" value="CT_C_D"/>
</dbReference>
<name>A0A853B1A1_9PSEU</name>
<reference evidence="5 6" key="1">
    <citation type="submission" date="2020-07" db="EMBL/GenBank/DDBJ databases">
        <title>Sequencing the genomes of 1000 actinobacteria strains.</title>
        <authorList>
            <person name="Klenk H.-P."/>
        </authorList>
    </citation>
    <scope>NUCLEOTIDE SEQUENCE [LARGE SCALE GENOMIC DNA]</scope>
    <source>
        <strain evidence="5 6">DSM 104006</strain>
    </source>
</reference>
<evidence type="ECO:0000256" key="1">
    <source>
        <dbReference type="ARBA" id="ARBA00022741"/>
    </source>
</evidence>
<dbReference type="Gene3D" id="2.40.100.10">
    <property type="entry name" value="Cyclophilin-like"/>
    <property type="match status" value="1"/>
</dbReference>
<accession>A0A853B1A1</accession>